<dbReference type="Proteomes" id="UP000265566">
    <property type="component" value="Chromosome 6"/>
</dbReference>
<reference evidence="12" key="4">
    <citation type="journal article" date="2018" name="Nat. Plants">
        <title>Whole-genome landscape of Medicago truncatula symbiotic genes.</title>
        <authorList>
            <person name="Pecrix Y."/>
            <person name="Gamas P."/>
            <person name="Carrere S."/>
        </authorList>
    </citation>
    <scope>NUCLEOTIDE SEQUENCE</scope>
    <source>
        <tissue evidence="12">Leaves</tissue>
    </source>
</reference>
<dbReference type="EC" id="2.3.2.27" evidence="2"/>
<dbReference type="InterPro" id="IPR013083">
    <property type="entry name" value="Znf_RING/FYVE/PHD"/>
</dbReference>
<dbReference type="Gene3D" id="3.30.40.10">
    <property type="entry name" value="Zinc/RING finger domain, C3HC4 (zinc finger)"/>
    <property type="match status" value="1"/>
</dbReference>
<dbReference type="HOGENOM" id="CLU_034892_3_1_1"/>
<protein>
    <recommendedName>
        <fullName evidence="2">RING-type E3 ubiquitin transferase</fullName>
        <ecNumber evidence="2">2.3.2.27</ecNumber>
    </recommendedName>
</protein>
<dbReference type="Pfam" id="PF13639">
    <property type="entry name" value="zf-RING_2"/>
    <property type="match status" value="1"/>
</dbReference>
<keyword evidence="12" id="KW-0012">Acyltransferase</keyword>
<dbReference type="eggNOG" id="KOG0800">
    <property type="taxonomic scope" value="Eukaryota"/>
</dbReference>
<keyword evidence="4" id="KW-0479">Metal-binding</keyword>
<dbReference type="Pfam" id="PF14369">
    <property type="entry name" value="Zn_ribbon_19"/>
    <property type="match status" value="1"/>
</dbReference>
<dbReference type="InterPro" id="IPR039525">
    <property type="entry name" value="RNF126-like_zinc-ribbon"/>
</dbReference>
<dbReference type="FunFam" id="3.30.40.10:FF:000022">
    <property type="entry name" value="E3 ubiquitin-protein ligase RING1-like"/>
    <property type="match status" value="1"/>
</dbReference>
<reference evidence="11 14" key="1">
    <citation type="journal article" date="2011" name="Nature">
        <title>The Medicago genome provides insight into the evolution of rhizobial symbioses.</title>
        <authorList>
            <person name="Young N.D."/>
            <person name="Debelle F."/>
            <person name="Oldroyd G.E."/>
            <person name="Geurts R."/>
            <person name="Cannon S.B."/>
            <person name="Udvardi M.K."/>
            <person name="Benedito V.A."/>
            <person name="Mayer K.F."/>
            <person name="Gouzy J."/>
            <person name="Schoof H."/>
            <person name="Van de Peer Y."/>
            <person name="Proost S."/>
            <person name="Cook D.R."/>
            <person name="Meyers B.C."/>
            <person name="Spannagl M."/>
            <person name="Cheung F."/>
            <person name="De Mita S."/>
            <person name="Krishnakumar V."/>
            <person name="Gundlach H."/>
            <person name="Zhou S."/>
            <person name="Mudge J."/>
            <person name="Bharti A.K."/>
            <person name="Murray J.D."/>
            <person name="Naoumkina M.A."/>
            <person name="Rosen B."/>
            <person name="Silverstein K.A."/>
            <person name="Tang H."/>
            <person name="Rombauts S."/>
            <person name="Zhao P.X."/>
            <person name="Zhou P."/>
            <person name="Barbe V."/>
            <person name="Bardou P."/>
            <person name="Bechner M."/>
            <person name="Bellec A."/>
            <person name="Berger A."/>
            <person name="Berges H."/>
            <person name="Bidwell S."/>
            <person name="Bisseling T."/>
            <person name="Choisne N."/>
            <person name="Couloux A."/>
            <person name="Denny R."/>
            <person name="Deshpande S."/>
            <person name="Dai X."/>
            <person name="Doyle J.J."/>
            <person name="Dudez A.M."/>
            <person name="Farmer A.D."/>
            <person name="Fouteau S."/>
            <person name="Franken C."/>
            <person name="Gibelin C."/>
            <person name="Gish J."/>
            <person name="Goldstein S."/>
            <person name="Gonzalez A.J."/>
            <person name="Green P.J."/>
            <person name="Hallab A."/>
            <person name="Hartog M."/>
            <person name="Hua A."/>
            <person name="Humphray S.J."/>
            <person name="Jeong D.H."/>
            <person name="Jing Y."/>
            <person name="Jocker A."/>
            <person name="Kenton S.M."/>
            <person name="Kim D.J."/>
            <person name="Klee K."/>
            <person name="Lai H."/>
            <person name="Lang C."/>
            <person name="Lin S."/>
            <person name="Macmil S.L."/>
            <person name="Magdelenat G."/>
            <person name="Matthews L."/>
            <person name="McCorrison J."/>
            <person name="Monaghan E.L."/>
            <person name="Mun J.H."/>
            <person name="Najar F.Z."/>
            <person name="Nicholson C."/>
            <person name="Noirot C."/>
            <person name="O'Bleness M."/>
            <person name="Paule C.R."/>
            <person name="Poulain J."/>
            <person name="Prion F."/>
            <person name="Qin B."/>
            <person name="Qu C."/>
            <person name="Retzel E.F."/>
            <person name="Riddle C."/>
            <person name="Sallet E."/>
            <person name="Samain S."/>
            <person name="Samson N."/>
            <person name="Sanders I."/>
            <person name="Saurat O."/>
            <person name="Scarpelli C."/>
            <person name="Schiex T."/>
            <person name="Segurens B."/>
            <person name="Severin A.J."/>
            <person name="Sherrier D.J."/>
            <person name="Shi R."/>
            <person name="Sims S."/>
            <person name="Singer S.R."/>
            <person name="Sinharoy S."/>
            <person name="Sterck L."/>
            <person name="Viollet A."/>
            <person name="Wang B.B."/>
            <person name="Wang K."/>
            <person name="Wang M."/>
            <person name="Wang X."/>
            <person name="Warfsmann J."/>
            <person name="Weissenbach J."/>
            <person name="White D.D."/>
            <person name="White J.D."/>
            <person name="Wiley G.B."/>
            <person name="Wincker P."/>
            <person name="Xing Y."/>
            <person name="Yang L."/>
            <person name="Yao Z."/>
            <person name="Ying F."/>
            <person name="Zhai J."/>
            <person name="Zhou L."/>
            <person name="Zuber A."/>
            <person name="Denarie J."/>
            <person name="Dixon R.A."/>
            <person name="May G.D."/>
            <person name="Schwartz D.C."/>
            <person name="Rogers J."/>
            <person name="Quetier F."/>
            <person name="Town C.D."/>
            <person name="Roe B.A."/>
        </authorList>
    </citation>
    <scope>NUCLEOTIDE SEQUENCE [LARGE SCALE GENOMIC DNA]</scope>
    <source>
        <strain evidence="11">A17</strain>
        <strain evidence="13 14">cv. Jemalong A17</strain>
    </source>
</reference>
<keyword evidence="6" id="KW-0833">Ubl conjugation pathway</keyword>
<dbReference type="EMBL" id="PSQE01000006">
    <property type="protein sequence ID" value="RHN52545.1"/>
    <property type="molecule type" value="Genomic_DNA"/>
</dbReference>
<feature type="compositionally biased region" description="Polar residues" evidence="9">
    <location>
        <begin position="329"/>
        <end position="365"/>
    </location>
</feature>
<accession>A0A0C3VYM2</accession>
<evidence type="ECO:0000313" key="13">
    <source>
        <dbReference type="EnsemblPlants" id="AES76470"/>
    </source>
</evidence>
<feature type="region of interest" description="Disordered" evidence="9">
    <location>
        <begin position="286"/>
        <end position="374"/>
    </location>
</feature>
<dbReference type="PANTHER" id="PTHR15710:SF169">
    <property type="entry name" value="RING-TYPE E3 UBIQUITIN TRANSFERASE"/>
    <property type="match status" value="1"/>
</dbReference>
<keyword evidence="5 8" id="KW-0863">Zinc-finger</keyword>
<dbReference type="Proteomes" id="UP000002051">
    <property type="component" value="Chromosome 6"/>
</dbReference>
<evidence type="ECO:0000259" key="10">
    <source>
        <dbReference type="PROSITE" id="PS50089"/>
    </source>
</evidence>
<dbReference type="PANTHER" id="PTHR15710">
    <property type="entry name" value="E3 UBIQUITIN-PROTEIN LIGASE PRAJA"/>
    <property type="match status" value="1"/>
</dbReference>
<evidence type="ECO:0000313" key="11">
    <source>
        <dbReference type="EMBL" id="AES76470.2"/>
    </source>
</evidence>
<feature type="domain" description="RING-type" evidence="10">
    <location>
        <begin position="235"/>
        <end position="276"/>
    </location>
</feature>
<proteinExistence type="predicted"/>
<dbReference type="GO" id="GO:0016874">
    <property type="term" value="F:ligase activity"/>
    <property type="evidence" value="ECO:0007669"/>
    <property type="project" value="UniProtKB-KW"/>
</dbReference>
<dbReference type="GO" id="GO:0016567">
    <property type="term" value="P:protein ubiquitination"/>
    <property type="evidence" value="ECO:0000318"/>
    <property type="project" value="GO_Central"/>
</dbReference>
<evidence type="ECO:0000256" key="5">
    <source>
        <dbReference type="ARBA" id="ARBA00022771"/>
    </source>
</evidence>
<evidence type="ECO:0000313" key="12">
    <source>
        <dbReference type="EMBL" id="RHN52545.1"/>
    </source>
</evidence>
<dbReference type="InterPro" id="IPR001841">
    <property type="entry name" value="Znf_RING"/>
</dbReference>
<keyword evidence="12" id="KW-0436">Ligase</keyword>
<evidence type="ECO:0000256" key="3">
    <source>
        <dbReference type="ARBA" id="ARBA00022679"/>
    </source>
</evidence>
<accession>G7KL81</accession>
<dbReference type="STRING" id="3880.G7KL81"/>
<reference evidence="13" key="3">
    <citation type="submission" date="2015-04" db="UniProtKB">
        <authorList>
            <consortium name="EnsemblPlants"/>
        </authorList>
    </citation>
    <scope>IDENTIFICATION</scope>
    <source>
        <strain evidence="13">cv. Jemalong A17</strain>
    </source>
</reference>
<gene>
    <name evidence="11" type="ordered locus">MTR_6g079660</name>
    <name evidence="12" type="ORF">MtrunA17_Chr6g0481701</name>
</gene>
<sequence>MSSTGDNPTVPTATNSDDLRRYFCHQCERTSLISTTSTDLICPNCNSSFIEELESPIPNPNPNPLPPFFSHTTEFPAGGFSFPMLFSGNGAPTATATGAGAGAGSLPPFNDLPAFFQTSPSMSPPSPSPFGEAFNPMAFIQNYLRNMNAGGGGGGGIQFVINDGDEPGRFRFPGFPGNANLGDYFFGPGLEDLIQQLAENDPNRRGTPPASKSAVEKLPVIEVTGELLESDSSQCAVCKDTFALGEKAKQMPCKHIYHDDCILPWLELHNSCPVCRFELPTDDPDYEQRARGGGGGGGGAGNGGGSGGGGDDSVRTRFRVSLPLFRHVPSSSGAAAGTSNVEGVNNNDSSSGQPNAENRGNQNFESETRQEDLD</sequence>
<evidence type="ECO:0000313" key="14">
    <source>
        <dbReference type="Proteomes" id="UP000002051"/>
    </source>
</evidence>
<evidence type="ECO:0000256" key="9">
    <source>
        <dbReference type="SAM" id="MobiDB-lite"/>
    </source>
</evidence>
<dbReference type="AlphaFoldDB" id="G7KL81"/>
<reference evidence="11 14" key="2">
    <citation type="journal article" date="2014" name="BMC Genomics">
        <title>An improved genome release (version Mt4.0) for the model legume Medicago truncatula.</title>
        <authorList>
            <person name="Tang H."/>
            <person name="Krishnakumar V."/>
            <person name="Bidwell S."/>
            <person name="Rosen B."/>
            <person name="Chan A."/>
            <person name="Zhou S."/>
            <person name="Gentzbittel L."/>
            <person name="Childs K.L."/>
            <person name="Yandell M."/>
            <person name="Gundlach H."/>
            <person name="Mayer K.F."/>
            <person name="Schwartz D.C."/>
            <person name="Town C.D."/>
        </authorList>
    </citation>
    <scope>GENOME REANNOTATION</scope>
    <source>
        <strain evidence="13 14">cv. Jemalong A17</strain>
    </source>
</reference>
<evidence type="ECO:0000256" key="8">
    <source>
        <dbReference type="PROSITE-ProRule" id="PRU00175"/>
    </source>
</evidence>
<evidence type="ECO:0000256" key="2">
    <source>
        <dbReference type="ARBA" id="ARBA00012483"/>
    </source>
</evidence>
<name>G7KL81_MEDTR</name>
<dbReference type="EMBL" id="CM001222">
    <property type="protein sequence ID" value="AES76470.2"/>
    <property type="molecule type" value="Genomic_DNA"/>
</dbReference>
<dbReference type="GO" id="GO:0061630">
    <property type="term" value="F:ubiquitin protein ligase activity"/>
    <property type="evidence" value="ECO:0000318"/>
    <property type="project" value="GO_Central"/>
</dbReference>
<dbReference type="SMART" id="SM00184">
    <property type="entry name" value="RING"/>
    <property type="match status" value="1"/>
</dbReference>
<dbReference type="SUPFAM" id="SSF57850">
    <property type="entry name" value="RING/U-box"/>
    <property type="match status" value="1"/>
</dbReference>
<evidence type="ECO:0000256" key="4">
    <source>
        <dbReference type="ARBA" id="ARBA00022723"/>
    </source>
</evidence>
<keyword evidence="3 12" id="KW-0808">Transferase</keyword>
<dbReference type="CDD" id="cd16667">
    <property type="entry name" value="RING-H2_RNF126-like"/>
    <property type="match status" value="1"/>
</dbReference>
<keyword evidence="14" id="KW-1185">Reference proteome</keyword>
<dbReference type="PROSITE" id="PS50089">
    <property type="entry name" value="ZF_RING_2"/>
    <property type="match status" value="1"/>
</dbReference>
<dbReference type="GO" id="GO:0008270">
    <property type="term" value="F:zinc ion binding"/>
    <property type="evidence" value="ECO:0007669"/>
    <property type="project" value="UniProtKB-KW"/>
</dbReference>
<dbReference type="GO" id="GO:0005737">
    <property type="term" value="C:cytoplasm"/>
    <property type="evidence" value="ECO:0000318"/>
    <property type="project" value="GO_Central"/>
</dbReference>
<comment type="catalytic activity">
    <reaction evidence="1">
        <text>S-ubiquitinyl-[E2 ubiquitin-conjugating enzyme]-L-cysteine + [acceptor protein]-L-lysine = [E2 ubiquitin-conjugating enzyme]-L-cysteine + N(6)-ubiquitinyl-[acceptor protein]-L-lysine.</text>
        <dbReference type="EC" id="2.3.2.27"/>
    </reaction>
</comment>
<evidence type="ECO:0000256" key="1">
    <source>
        <dbReference type="ARBA" id="ARBA00000900"/>
    </source>
</evidence>
<organism evidence="11 14">
    <name type="scientific">Medicago truncatula</name>
    <name type="common">Barrel medic</name>
    <name type="synonym">Medicago tribuloides</name>
    <dbReference type="NCBI Taxonomy" id="3880"/>
    <lineage>
        <taxon>Eukaryota</taxon>
        <taxon>Viridiplantae</taxon>
        <taxon>Streptophyta</taxon>
        <taxon>Embryophyta</taxon>
        <taxon>Tracheophyta</taxon>
        <taxon>Spermatophyta</taxon>
        <taxon>Magnoliopsida</taxon>
        <taxon>eudicotyledons</taxon>
        <taxon>Gunneridae</taxon>
        <taxon>Pentapetalae</taxon>
        <taxon>rosids</taxon>
        <taxon>fabids</taxon>
        <taxon>Fabales</taxon>
        <taxon>Fabaceae</taxon>
        <taxon>Papilionoideae</taxon>
        <taxon>50 kb inversion clade</taxon>
        <taxon>NPAAA clade</taxon>
        <taxon>Hologalegina</taxon>
        <taxon>IRL clade</taxon>
        <taxon>Trifolieae</taxon>
        <taxon>Medicago</taxon>
    </lineage>
</organism>
<evidence type="ECO:0000256" key="6">
    <source>
        <dbReference type="ARBA" id="ARBA00022786"/>
    </source>
</evidence>
<dbReference type="PaxDb" id="3880-AES76470"/>
<dbReference type="OrthoDB" id="8062037at2759"/>
<dbReference type="EnsemblPlants" id="AES76470">
    <property type="protein sequence ID" value="AES76470"/>
    <property type="gene ID" value="MTR_6g079660"/>
</dbReference>
<dbReference type="Gramene" id="rna37234">
    <property type="protein sequence ID" value="RHN52545.1"/>
    <property type="gene ID" value="gene37234"/>
</dbReference>
<evidence type="ECO:0000256" key="7">
    <source>
        <dbReference type="ARBA" id="ARBA00022833"/>
    </source>
</evidence>
<feature type="compositionally biased region" description="Gly residues" evidence="9">
    <location>
        <begin position="291"/>
        <end position="311"/>
    </location>
</feature>
<keyword evidence="7" id="KW-0862">Zinc</keyword>